<comment type="function">
    <text evidence="7">SbcCD cleaves DNA hairpin structures. These structures can inhibit DNA replication and are intermediates in certain DNA recombination reactions. The complex acts as a 3'-&gt;5' double strand exonuclease that can open hairpins. It also has a 5' single-strand endonuclease activity.</text>
</comment>
<evidence type="ECO:0000259" key="9">
    <source>
        <dbReference type="Pfam" id="PF12320"/>
    </source>
</evidence>
<dbReference type="PANTHER" id="PTHR30337">
    <property type="entry name" value="COMPONENT OF ATP-DEPENDENT DSDNA EXONUCLEASE"/>
    <property type="match status" value="1"/>
</dbReference>
<dbReference type="GO" id="GO:0006310">
    <property type="term" value="P:DNA recombination"/>
    <property type="evidence" value="ECO:0007669"/>
    <property type="project" value="UniProtKB-KW"/>
</dbReference>
<dbReference type="Gene3D" id="3.60.21.10">
    <property type="match status" value="1"/>
</dbReference>
<feature type="domain" description="Calcineurin-like phosphoesterase" evidence="8">
    <location>
        <begin position="1"/>
        <end position="211"/>
    </location>
</feature>
<evidence type="ECO:0000256" key="2">
    <source>
        <dbReference type="ARBA" id="ARBA00011322"/>
    </source>
</evidence>
<comment type="caution">
    <text evidence="10">The sequence shown here is derived from an EMBL/GenBank/DDBJ whole genome shotgun (WGS) entry which is preliminary data.</text>
</comment>
<dbReference type="Proteomes" id="UP000181884">
    <property type="component" value="Unassembled WGS sequence"/>
</dbReference>
<keyword evidence="7" id="KW-0235">DNA replication</keyword>
<dbReference type="NCBIfam" id="TIGR00619">
    <property type="entry name" value="sbcd"/>
    <property type="match status" value="1"/>
</dbReference>
<dbReference type="PANTHER" id="PTHR30337:SF0">
    <property type="entry name" value="NUCLEASE SBCCD SUBUNIT D"/>
    <property type="match status" value="1"/>
</dbReference>
<evidence type="ECO:0000256" key="7">
    <source>
        <dbReference type="RuleBase" id="RU363069"/>
    </source>
</evidence>
<dbReference type="Pfam" id="PF12320">
    <property type="entry name" value="SbcD_C"/>
    <property type="match status" value="1"/>
</dbReference>
<keyword evidence="4 7" id="KW-0540">Nuclease</keyword>
<keyword evidence="7" id="KW-0255">Endonuclease</keyword>
<proteinExistence type="inferred from homology"/>
<comment type="subunit">
    <text evidence="2 7">Heterodimer of SbcC and SbcD.</text>
</comment>
<evidence type="ECO:0000256" key="6">
    <source>
        <dbReference type="ARBA" id="ARBA00022839"/>
    </source>
</evidence>
<gene>
    <name evidence="7" type="primary">sbcD</name>
    <name evidence="10" type="ORF">RU97_GL002121</name>
</gene>
<dbReference type="InterPro" id="IPR004593">
    <property type="entry name" value="SbcD"/>
</dbReference>
<dbReference type="InterPro" id="IPR029052">
    <property type="entry name" value="Metallo-depent_PP-like"/>
</dbReference>
<organism evidence="10 11">
    <name type="scientific">Enterococcus canis</name>
    <dbReference type="NCBI Taxonomy" id="214095"/>
    <lineage>
        <taxon>Bacteria</taxon>
        <taxon>Bacillati</taxon>
        <taxon>Bacillota</taxon>
        <taxon>Bacilli</taxon>
        <taxon>Lactobacillales</taxon>
        <taxon>Enterococcaceae</taxon>
        <taxon>Enterococcus</taxon>
    </lineage>
</organism>
<dbReference type="GO" id="GO:0006260">
    <property type="term" value="P:DNA replication"/>
    <property type="evidence" value="ECO:0007669"/>
    <property type="project" value="UniProtKB-KW"/>
</dbReference>
<evidence type="ECO:0000256" key="5">
    <source>
        <dbReference type="ARBA" id="ARBA00022801"/>
    </source>
</evidence>
<reference evidence="10 11" key="1">
    <citation type="submission" date="2014-12" db="EMBL/GenBank/DDBJ databases">
        <title>Draft genome sequences of 29 type strains of Enterococci.</title>
        <authorList>
            <person name="Zhong Z."/>
            <person name="Sun Z."/>
            <person name="Liu W."/>
            <person name="Zhang W."/>
            <person name="Zhang H."/>
        </authorList>
    </citation>
    <scope>NUCLEOTIDE SEQUENCE [LARGE SCALE GENOMIC DNA]</scope>
    <source>
        <strain evidence="10 11">DSM 17029</strain>
    </source>
</reference>
<evidence type="ECO:0000259" key="8">
    <source>
        <dbReference type="Pfam" id="PF00149"/>
    </source>
</evidence>
<dbReference type="EMBL" id="JXKH01000005">
    <property type="protein sequence ID" value="OJG18048.1"/>
    <property type="molecule type" value="Genomic_DNA"/>
</dbReference>
<dbReference type="AlphaFoldDB" id="A0A1L8RE70"/>
<evidence type="ECO:0000256" key="1">
    <source>
        <dbReference type="ARBA" id="ARBA00010555"/>
    </source>
</evidence>
<evidence type="ECO:0000313" key="11">
    <source>
        <dbReference type="Proteomes" id="UP000181884"/>
    </source>
</evidence>
<feature type="domain" description="Nuclease SbcCD subunit D C-terminal" evidence="9">
    <location>
        <begin position="261"/>
        <end position="347"/>
    </location>
</feature>
<protein>
    <recommendedName>
        <fullName evidence="3 7">Nuclease SbcCD subunit D</fullName>
    </recommendedName>
</protein>
<dbReference type="SUPFAM" id="SSF56300">
    <property type="entry name" value="Metallo-dependent phosphatases"/>
    <property type="match status" value="1"/>
</dbReference>
<dbReference type="GO" id="GO:0004519">
    <property type="term" value="F:endonuclease activity"/>
    <property type="evidence" value="ECO:0007669"/>
    <property type="project" value="UniProtKB-KW"/>
</dbReference>
<accession>A0A1L8RE70</accession>
<dbReference type="STRING" id="214095.RU97_GL002121"/>
<dbReference type="InterPro" id="IPR004843">
    <property type="entry name" value="Calcineurin-like_PHP"/>
</dbReference>
<dbReference type="CDD" id="cd00840">
    <property type="entry name" value="MPP_Mre11_N"/>
    <property type="match status" value="1"/>
</dbReference>
<keyword evidence="7" id="KW-0233">DNA recombination</keyword>
<dbReference type="RefSeq" id="WP_067393400.1">
    <property type="nucleotide sequence ID" value="NZ_JXKH01000005.1"/>
</dbReference>
<dbReference type="Pfam" id="PF00149">
    <property type="entry name" value="Metallophos"/>
    <property type="match status" value="1"/>
</dbReference>
<comment type="similarity">
    <text evidence="1 7">Belongs to the SbcD family.</text>
</comment>
<evidence type="ECO:0000256" key="3">
    <source>
        <dbReference type="ARBA" id="ARBA00013365"/>
    </source>
</evidence>
<keyword evidence="6 7" id="KW-0269">Exonuclease</keyword>
<dbReference type="InterPro" id="IPR050535">
    <property type="entry name" value="DNA_Repair-Maintenance_Comp"/>
</dbReference>
<name>A0A1L8RE70_9ENTE</name>
<dbReference type="InterPro" id="IPR041796">
    <property type="entry name" value="Mre11_N"/>
</dbReference>
<evidence type="ECO:0000256" key="4">
    <source>
        <dbReference type="ARBA" id="ARBA00022722"/>
    </source>
</evidence>
<dbReference type="InterPro" id="IPR026843">
    <property type="entry name" value="SbcD_C"/>
</dbReference>
<keyword evidence="11" id="KW-1185">Reference proteome</keyword>
<dbReference type="GO" id="GO:0008408">
    <property type="term" value="F:3'-5' exonuclease activity"/>
    <property type="evidence" value="ECO:0007669"/>
    <property type="project" value="InterPro"/>
</dbReference>
<keyword evidence="5 7" id="KW-0378">Hydrolase</keyword>
<sequence length="373" mass="42226">MRFLHTADWHIGKKLHGYDLLQEQEQAIQQIRQIAATEAVDAIVIAGDLYDRTVPATDAVELFNKWIQQLNLTDGWPLLAISGNHDSPIRLETGSAWFSQSEFYLRTKLAEAFQPIEFPDTQVFLLPYFEPIAARLYFEQEYKTIQAAITDVLAEMKQQFDPAKAHVLVTHFFVSGSSRTDSETTLTIGGLDGISLSALADFDYVALGHLHGKDALKAERVRYSGSPLKYSLSERTQQKGVWIVDVGPDHFDCQFREITPPKDIQLVTASFQELLDPAYYELIQRDAFLAIQLTDRAVIPNMMNRLRAVYPYILQVERQTRQTQTTTLAQPVQQLAPPALFQQFFTKATNETLTATQSDWLARGLAAIKEAEQ</sequence>
<evidence type="ECO:0000313" key="10">
    <source>
        <dbReference type="EMBL" id="OJG18048.1"/>
    </source>
</evidence>